<evidence type="ECO:0000256" key="1">
    <source>
        <dbReference type="SAM" id="MobiDB-lite"/>
    </source>
</evidence>
<name>A0ABQ2EE24_9GAMM</name>
<sequence length="144" mass="16028">MAGARIEITVDSVGPALARAAEQLGGDGLRLMLEDIGEYLLRSTRERSLREVAPDGTPWPALQPAYQRRKEKRKPGKAMLHFDEHMLGDQLSWQVLGETLYVGTNAVYGAVHHFGLRPWLGLSDDDHEKVEEISFARIAGMFGD</sequence>
<evidence type="ECO:0008006" key="4">
    <source>
        <dbReference type="Google" id="ProtNLM"/>
    </source>
</evidence>
<comment type="caution">
    <text evidence="2">The sequence shown here is derived from an EMBL/GenBank/DDBJ whole genome shotgun (WGS) entry which is preliminary data.</text>
</comment>
<dbReference type="InterPro" id="IPR006522">
    <property type="entry name" value="Phage_virion_morphogenesis"/>
</dbReference>
<evidence type="ECO:0000313" key="3">
    <source>
        <dbReference type="Proteomes" id="UP000599009"/>
    </source>
</evidence>
<dbReference type="Pfam" id="PF05069">
    <property type="entry name" value="Phage_tail_S"/>
    <property type="match status" value="1"/>
</dbReference>
<evidence type="ECO:0000313" key="2">
    <source>
        <dbReference type="EMBL" id="GGK08642.1"/>
    </source>
</evidence>
<protein>
    <recommendedName>
        <fullName evidence="4">Phage virion morphogenesis protein</fullName>
    </recommendedName>
</protein>
<dbReference type="RefSeq" id="WP_132984702.1">
    <property type="nucleotide sequence ID" value="NZ_BMME01000001.1"/>
</dbReference>
<organism evidence="2 3">
    <name type="scientific">Luteimonas terricola</name>
    <dbReference type="NCBI Taxonomy" id="645597"/>
    <lineage>
        <taxon>Bacteria</taxon>
        <taxon>Pseudomonadati</taxon>
        <taxon>Pseudomonadota</taxon>
        <taxon>Gammaproteobacteria</taxon>
        <taxon>Lysobacterales</taxon>
        <taxon>Lysobacteraceae</taxon>
        <taxon>Luteimonas</taxon>
    </lineage>
</organism>
<accession>A0ABQ2EE24</accession>
<feature type="region of interest" description="Disordered" evidence="1">
    <location>
        <begin position="51"/>
        <end position="74"/>
    </location>
</feature>
<dbReference type="NCBIfam" id="TIGR01635">
    <property type="entry name" value="tail_comp_S"/>
    <property type="match status" value="1"/>
</dbReference>
<dbReference type="Proteomes" id="UP000599009">
    <property type="component" value="Unassembled WGS sequence"/>
</dbReference>
<gene>
    <name evidence="2" type="ORF">GCM10011394_17530</name>
</gene>
<reference evidence="3" key="1">
    <citation type="journal article" date="2019" name="Int. J. Syst. Evol. Microbiol.">
        <title>The Global Catalogue of Microorganisms (GCM) 10K type strain sequencing project: providing services to taxonomists for standard genome sequencing and annotation.</title>
        <authorList>
            <consortium name="The Broad Institute Genomics Platform"/>
            <consortium name="The Broad Institute Genome Sequencing Center for Infectious Disease"/>
            <person name="Wu L."/>
            <person name="Ma J."/>
        </authorList>
    </citation>
    <scope>NUCLEOTIDE SEQUENCE [LARGE SCALE GENOMIC DNA]</scope>
    <source>
        <strain evidence="3">CGMCC 1.8985</strain>
    </source>
</reference>
<proteinExistence type="predicted"/>
<keyword evidence="3" id="KW-1185">Reference proteome</keyword>
<dbReference type="EMBL" id="BMME01000001">
    <property type="protein sequence ID" value="GGK08642.1"/>
    <property type="molecule type" value="Genomic_DNA"/>
</dbReference>